<dbReference type="Proteomes" id="UP000472277">
    <property type="component" value="Chromosome 29"/>
</dbReference>
<feature type="domain" description="Phosphorylase b kinase regulatory subunit alpha/beta C-terminal" evidence="10">
    <location>
        <begin position="848"/>
        <end position="990"/>
    </location>
</feature>
<evidence type="ECO:0000256" key="4">
    <source>
        <dbReference type="ARBA" id="ARBA00022600"/>
    </source>
</evidence>
<keyword evidence="12" id="KW-1185">Reference proteome</keyword>
<feature type="domain" description="GH15-like" evidence="9">
    <location>
        <begin position="78"/>
        <end position="601"/>
    </location>
</feature>
<keyword evidence="7" id="KW-0472">Membrane</keyword>
<comment type="function">
    <text evidence="7">Phosphorylase b kinase catalyzes the phosphorylation of serine in certain substrates, including troponin I.</text>
</comment>
<dbReference type="InterPro" id="IPR008928">
    <property type="entry name" value="6-hairpin_glycosidase_sf"/>
</dbReference>
<evidence type="ECO:0000313" key="11">
    <source>
        <dbReference type="Ensembl" id="ENSSTUP00000113535.1"/>
    </source>
</evidence>
<sequence>MLIKGWCDVTPPALPSLQQCHNVLLLGKHREPTNMSSLADVGRKLLEIKARQKRSGSIYEPLKLSLLHREDEPLWEKLDRYYNAVKTTILNYQSPTTGLFPTKTCSSCKEAKVRDSLYCAASSWALGLAYRRIDDDMGRTHELEHSAIKCMRGILYCYMRQSDKVEQFKQDPSPSKCLHSIFNVDTGDEILSYNDYHHLQIDALSLFLLYLVEMICSGLQIIYNTDEVSFIQNLVFCVERAYRVPDFGMWERGSKYNNGSTELHSSSVGLAKAALEAINGFNLFGNQGCSWSVIFVDLDAHNRNRQTLSSLLPRESRSHNTDAALLPCISYPAFAVDDDALYSQTLDKVVRKLKGKYGFKRFLRDGYRTANEDKNRRHYKPAEMKLFDGIECEFPIFFIFMMIDGVFRGNNAQVKEYQDLLTPIIFQSFDGHAVIPKYYRVPADFVVAEQKKHGSQKRFPANTGQDGMLFLWGQALFNIARLLVDELISPQDIDPIKRYVPRQDQRNVSMRYSNQGPIDNDTVVHVALIAESQRLQVFLNTYGIQTQTPQQVEPIQIWAQKELVNAYRFLAINKKLGLSGRPERPVGCMGTCKIYRILGKTVVCYPIVFDLSDFYLSQDVMLLIDDIKNALQFIKHSWKMKGRPLFLVLIREDNIKGSRFNPVLDMLASFKKGSVGGVKVHVDRLQTLISGAIVEQLDFLRVNEAEIPEFKNFQELEMPKHSKVKRQTSTPNASNLEQQPEIDIEEWKHKSTNEIMQKFYDCDCLASQAQLASILMKKEGPDFFANDETLMEDMERLYRIAGTRKLWWIVQAMKHELEIRAGDMSPQDIYQMSPSDVKQLLLDVLQPQQHGRSWINMRQIDGSLNRTPHGFYDRVWQILERTCNGIVVAGIHLPQQPTLSDMTMYEMNFSLLVEDTLKDIVLPEYRQIVVELLMVVSIVLERNPELEFSEKVDLDVLVKEAFHDFQKDRSREGMMKQDDMEEFYKTPPMGRRGTSSYLTKAVMIQLLQGDVKPSKDDPCSVS</sequence>
<keyword evidence="5 7" id="KW-0112">Calmodulin-binding</keyword>
<evidence type="ECO:0000256" key="7">
    <source>
        <dbReference type="RuleBase" id="RU364123"/>
    </source>
</evidence>
<evidence type="ECO:0000256" key="8">
    <source>
        <dbReference type="SAM" id="MobiDB-lite"/>
    </source>
</evidence>
<keyword evidence="7" id="KW-0636">Prenylation</keyword>
<keyword evidence="4 7" id="KW-0321">Glycogen metabolism</keyword>
<evidence type="ECO:0000256" key="5">
    <source>
        <dbReference type="ARBA" id="ARBA00022860"/>
    </source>
</evidence>
<dbReference type="PANTHER" id="PTHR10749:SF8">
    <property type="entry name" value="PHOSPHORYLASE B KINASE REGULATORY SUBUNIT BETA"/>
    <property type="match status" value="1"/>
</dbReference>
<keyword evidence="7" id="KW-1003">Cell membrane</keyword>
<dbReference type="Pfam" id="PF00723">
    <property type="entry name" value="Glyco_hydro_15"/>
    <property type="match status" value="1"/>
</dbReference>
<comment type="subcellular location">
    <subcellularLocation>
        <location evidence="1 7">Cell membrane</location>
        <topology evidence="1 7">Lipid-anchor</topology>
        <orientation evidence="1 7">Cytoplasmic side</orientation>
    </subcellularLocation>
</comment>
<keyword evidence="7" id="KW-0449">Lipoprotein</keyword>
<accession>A0A674EZU8</accession>
<keyword evidence="6 7" id="KW-0119">Carbohydrate metabolism</keyword>
<dbReference type="InterPro" id="IPR011613">
    <property type="entry name" value="GH15-like"/>
</dbReference>
<protein>
    <recommendedName>
        <fullName evidence="7">Phosphorylase b kinase regulatory subunit</fullName>
    </recommendedName>
</protein>
<dbReference type="GO" id="GO:0005977">
    <property type="term" value="P:glycogen metabolic process"/>
    <property type="evidence" value="ECO:0007669"/>
    <property type="project" value="UniProtKB-UniPathway"/>
</dbReference>
<evidence type="ECO:0000256" key="3">
    <source>
        <dbReference type="ARBA" id="ARBA00007128"/>
    </source>
</evidence>
<reference evidence="11" key="1">
    <citation type="submission" date="2025-08" db="UniProtKB">
        <authorList>
            <consortium name="Ensembl"/>
        </authorList>
    </citation>
    <scope>IDENTIFICATION</scope>
</reference>
<dbReference type="SUPFAM" id="SSF48208">
    <property type="entry name" value="Six-hairpin glycosidases"/>
    <property type="match status" value="1"/>
</dbReference>
<comment type="pathway">
    <text evidence="2 7">Glycan biosynthesis; glycogen metabolism.</text>
</comment>
<dbReference type="InterPro" id="IPR045583">
    <property type="entry name" value="KPBA/B_C"/>
</dbReference>
<dbReference type="GO" id="GO:0005886">
    <property type="term" value="C:plasma membrane"/>
    <property type="evidence" value="ECO:0007669"/>
    <property type="project" value="UniProtKB-SubCell"/>
</dbReference>
<evidence type="ECO:0000256" key="2">
    <source>
        <dbReference type="ARBA" id="ARBA00005131"/>
    </source>
</evidence>
<evidence type="ECO:0000259" key="9">
    <source>
        <dbReference type="Pfam" id="PF00723"/>
    </source>
</evidence>
<comment type="similarity">
    <text evidence="3 7">Belongs to the phosphorylase b kinase regulatory chain family.</text>
</comment>
<evidence type="ECO:0000259" key="10">
    <source>
        <dbReference type="Pfam" id="PF19292"/>
    </source>
</evidence>
<dbReference type="PANTHER" id="PTHR10749">
    <property type="entry name" value="PHOSPHORYLASE B KINASE REGULATORY SUBUNIT"/>
    <property type="match status" value="1"/>
</dbReference>
<name>A0A674EZU8_SALTR</name>
<dbReference type="GeneTree" id="ENSGT00950000183118"/>
<dbReference type="UniPathway" id="UPA00163"/>
<dbReference type="AlphaFoldDB" id="A0A674EZU8"/>
<dbReference type="GO" id="GO:0005516">
    <property type="term" value="F:calmodulin binding"/>
    <property type="evidence" value="ECO:0007669"/>
    <property type="project" value="UniProtKB-KW"/>
</dbReference>
<feature type="region of interest" description="Disordered" evidence="8">
    <location>
        <begin position="721"/>
        <end position="742"/>
    </location>
</feature>
<proteinExistence type="inferred from homology"/>
<evidence type="ECO:0000256" key="1">
    <source>
        <dbReference type="ARBA" id="ARBA00004342"/>
    </source>
</evidence>
<dbReference type="Pfam" id="PF19292">
    <property type="entry name" value="KPBB_C"/>
    <property type="match status" value="1"/>
</dbReference>
<dbReference type="GO" id="GO:0005964">
    <property type="term" value="C:phosphorylase kinase complex"/>
    <property type="evidence" value="ECO:0007669"/>
    <property type="project" value="TreeGrafter"/>
</dbReference>
<evidence type="ECO:0000313" key="12">
    <source>
        <dbReference type="Proteomes" id="UP000472277"/>
    </source>
</evidence>
<dbReference type="InterPro" id="IPR008734">
    <property type="entry name" value="PHK_A/B_su"/>
</dbReference>
<reference evidence="11" key="2">
    <citation type="submission" date="2025-09" db="UniProtKB">
        <authorList>
            <consortium name="Ensembl"/>
        </authorList>
    </citation>
    <scope>IDENTIFICATION</scope>
</reference>
<gene>
    <name evidence="11" type="primary">PHKB</name>
    <name evidence="11" type="synonym">LOC115167420</name>
</gene>
<evidence type="ECO:0000256" key="6">
    <source>
        <dbReference type="ARBA" id="ARBA00023277"/>
    </source>
</evidence>
<organism evidence="11 12">
    <name type="scientific">Salmo trutta</name>
    <name type="common">Brown trout</name>
    <dbReference type="NCBI Taxonomy" id="8032"/>
    <lineage>
        <taxon>Eukaryota</taxon>
        <taxon>Metazoa</taxon>
        <taxon>Chordata</taxon>
        <taxon>Craniata</taxon>
        <taxon>Vertebrata</taxon>
        <taxon>Euteleostomi</taxon>
        <taxon>Actinopterygii</taxon>
        <taxon>Neopterygii</taxon>
        <taxon>Teleostei</taxon>
        <taxon>Protacanthopterygii</taxon>
        <taxon>Salmoniformes</taxon>
        <taxon>Salmonidae</taxon>
        <taxon>Salmoninae</taxon>
        <taxon>Salmo</taxon>
    </lineage>
</organism>
<dbReference type="Ensembl" id="ENSSTUT00000121517.1">
    <property type="protein sequence ID" value="ENSSTUP00000113535.1"/>
    <property type="gene ID" value="ENSSTUG00000049322.1"/>
</dbReference>
<feature type="compositionally biased region" description="Polar residues" evidence="8">
    <location>
        <begin position="727"/>
        <end position="738"/>
    </location>
</feature>